<protein>
    <recommendedName>
        <fullName evidence="4">MULE transposase domain-containing protein</fullName>
    </recommendedName>
</protein>
<gene>
    <name evidence="2" type="ORF">SLEP1_g12413</name>
</gene>
<dbReference type="PANTHER" id="PTHR31973">
    <property type="entry name" value="POLYPROTEIN, PUTATIVE-RELATED"/>
    <property type="match status" value="1"/>
</dbReference>
<reference evidence="2 3" key="1">
    <citation type="journal article" date="2021" name="Commun. Biol.">
        <title>The genome of Shorea leprosula (Dipterocarpaceae) highlights the ecological relevance of drought in aseasonal tropical rainforests.</title>
        <authorList>
            <person name="Ng K.K.S."/>
            <person name="Kobayashi M.J."/>
            <person name="Fawcett J.A."/>
            <person name="Hatakeyama M."/>
            <person name="Paape T."/>
            <person name="Ng C.H."/>
            <person name="Ang C.C."/>
            <person name="Tnah L.H."/>
            <person name="Lee C.T."/>
            <person name="Nishiyama T."/>
            <person name="Sese J."/>
            <person name="O'Brien M.J."/>
            <person name="Copetti D."/>
            <person name="Mohd Noor M.I."/>
            <person name="Ong R.C."/>
            <person name="Putra M."/>
            <person name="Sireger I.Z."/>
            <person name="Indrioko S."/>
            <person name="Kosugi Y."/>
            <person name="Izuno A."/>
            <person name="Isagi Y."/>
            <person name="Lee S.L."/>
            <person name="Shimizu K.K."/>
        </authorList>
    </citation>
    <scope>NUCLEOTIDE SEQUENCE [LARGE SCALE GENOMIC DNA]</scope>
    <source>
        <strain evidence="2">214</strain>
    </source>
</reference>
<proteinExistence type="predicted"/>
<keyword evidence="3" id="KW-1185">Reference proteome</keyword>
<name>A0AAV5INV4_9ROSI</name>
<dbReference type="Proteomes" id="UP001054252">
    <property type="component" value="Unassembled WGS sequence"/>
</dbReference>
<feature type="region of interest" description="Disordered" evidence="1">
    <location>
        <begin position="73"/>
        <end position="92"/>
    </location>
</feature>
<evidence type="ECO:0000256" key="1">
    <source>
        <dbReference type="SAM" id="MobiDB-lite"/>
    </source>
</evidence>
<evidence type="ECO:0000313" key="3">
    <source>
        <dbReference type="Proteomes" id="UP001054252"/>
    </source>
</evidence>
<evidence type="ECO:0008006" key="4">
    <source>
        <dbReference type="Google" id="ProtNLM"/>
    </source>
</evidence>
<dbReference type="PANTHER" id="PTHR31973:SF187">
    <property type="entry name" value="MUTATOR TRANSPOSASE MUDRA PROTEIN"/>
    <property type="match status" value="1"/>
</dbReference>
<comment type="caution">
    <text evidence="2">The sequence shown here is derived from an EMBL/GenBank/DDBJ whole genome shotgun (WGS) entry which is preliminary data.</text>
</comment>
<dbReference type="AlphaFoldDB" id="A0AAV5INV4"/>
<evidence type="ECO:0000313" key="2">
    <source>
        <dbReference type="EMBL" id="GKU99587.1"/>
    </source>
</evidence>
<accession>A0AAV5INV4</accession>
<sequence>MAHGLHPLCGDVAKILIQSTICQVYVEHGQLNIDEEVAIAVGKLLLHPEVLGSEANDGELLVGNNKVTNLMGDMDSTNTLSHGRKTNDKGKEKATKACQQWKSFRLVDNSDIEYSDIKYGSNNTYIDNDNVGSYYSDSSIEYLNVKDNALRRTIVTNSPEISSRQLVDHVKVELNVDVSEYKCQRVKRIIKNELEGTYIMQYKYLRGYGEHMLATNVGSSCIIGIEDSTAATPYQFKMMYFCFDGCKKGWKVGSGCISGLDGNILKGVCQDILLLAIGRDGNNQMFLVARAIVDTEDKDNWKWFMELLNIDLECGDGTEMTFIRHLSIRDEVFSRAKHRAFFTEDANYDVIDNNMCESFNFSIMDARYKAIINLADTLKGQAMERITNKKELMKGWNGDIALRAKDKLEENKNEPSQCKLL</sequence>
<organism evidence="2 3">
    <name type="scientific">Rubroshorea leprosula</name>
    <dbReference type="NCBI Taxonomy" id="152421"/>
    <lineage>
        <taxon>Eukaryota</taxon>
        <taxon>Viridiplantae</taxon>
        <taxon>Streptophyta</taxon>
        <taxon>Embryophyta</taxon>
        <taxon>Tracheophyta</taxon>
        <taxon>Spermatophyta</taxon>
        <taxon>Magnoliopsida</taxon>
        <taxon>eudicotyledons</taxon>
        <taxon>Gunneridae</taxon>
        <taxon>Pentapetalae</taxon>
        <taxon>rosids</taxon>
        <taxon>malvids</taxon>
        <taxon>Malvales</taxon>
        <taxon>Dipterocarpaceae</taxon>
        <taxon>Rubroshorea</taxon>
    </lineage>
</organism>
<dbReference type="EMBL" id="BPVZ01000014">
    <property type="protein sequence ID" value="GKU99587.1"/>
    <property type="molecule type" value="Genomic_DNA"/>
</dbReference>